<dbReference type="AlphaFoldDB" id="X0W9N9"/>
<gene>
    <name evidence="4" type="ORF">S01H1_47230</name>
</gene>
<protein>
    <recommendedName>
        <fullName evidence="5">Metal-dependent phosphohydrolase 7TM intracellular domain-containing protein</fullName>
    </recommendedName>
</protein>
<feature type="transmembrane region" description="Helical" evidence="1">
    <location>
        <begin position="81"/>
        <end position="104"/>
    </location>
</feature>
<dbReference type="EMBL" id="BARS01030276">
    <property type="protein sequence ID" value="GAG19937.1"/>
    <property type="molecule type" value="Genomic_DNA"/>
</dbReference>
<dbReference type="Pfam" id="PF07697">
    <property type="entry name" value="7TMR-HDED"/>
    <property type="match status" value="1"/>
</dbReference>
<dbReference type="PANTHER" id="PTHR36442">
    <property type="entry name" value="CYCLIC-DI-AMP PHOSPHODIESTERASE PGPH"/>
    <property type="match status" value="1"/>
</dbReference>
<dbReference type="InterPro" id="IPR011621">
    <property type="entry name" value="Metal-dep_PHydrolase_7TM_intra"/>
</dbReference>
<feature type="transmembrane region" description="Helical" evidence="1">
    <location>
        <begin position="208"/>
        <end position="228"/>
    </location>
</feature>
<dbReference type="InterPro" id="IPR052722">
    <property type="entry name" value="PgpH_phosphodiesterase"/>
</dbReference>
<evidence type="ECO:0000259" key="3">
    <source>
        <dbReference type="Pfam" id="PF07698"/>
    </source>
</evidence>
<keyword evidence="1" id="KW-0472">Membrane</keyword>
<feature type="non-terminal residue" evidence="4">
    <location>
        <position position="1"/>
    </location>
</feature>
<feature type="non-terminal residue" evidence="4">
    <location>
        <position position="263"/>
    </location>
</feature>
<sequence>ASFLPESQATLVIQLATSFVAPNTFLNQTATETARDEARQSVEQVRKSYAAGETIVSRGEVITSLEIEGLQAFSLLKPPDAWQAIAIQAALVTLLGSAIALYAYRLHFDQIKNVRLALTVSVMFIIGSTALQFMIPNRTVLPYIFPSATLPILLTIIFSPGMGIMSALITGALAGFMAPRGLEIGLYVMLSGTIAALVIGRADRLSSFFWAGLATAISASIVIIIFRFPDPATDLIGKATLIGASIVMGLLSASLGFGMLLLI</sequence>
<accession>X0W9N9</accession>
<feature type="transmembrane region" description="Helical" evidence="1">
    <location>
        <begin position="240"/>
        <end position="262"/>
    </location>
</feature>
<dbReference type="Pfam" id="PF07698">
    <property type="entry name" value="7TM-7TMR_HD"/>
    <property type="match status" value="1"/>
</dbReference>
<feature type="transmembrane region" description="Helical" evidence="1">
    <location>
        <begin position="184"/>
        <end position="202"/>
    </location>
</feature>
<feature type="domain" description="Metal-dependent phosphohydrolase 7TM intracellular" evidence="3">
    <location>
        <begin position="82"/>
        <end position="260"/>
    </location>
</feature>
<feature type="transmembrane region" description="Helical" evidence="1">
    <location>
        <begin position="116"/>
        <end position="135"/>
    </location>
</feature>
<evidence type="ECO:0000259" key="2">
    <source>
        <dbReference type="Pfam" id="PF07697"/>
    </source>
</evidence>
<feature type="domain" description="Metal-dependent phosphohydrolase 7TM extracellular" evidence="2">
    <location>
        <begin position="4"/>
        <end position="77"/>
    </location>
</feature>
<comment type="caution">
    <text evidence="4">The sequence shown here is derived from an EMBL/GenBank/DDBJ whole genome shotgun (WGS) entry which is preliminary data.</text>
</comment>
<reference evidence="4" key="1">
    <citation type="journal article" date="2014" name="Front. Microbiol.">
        <title>High frequency of phylogenetically diverse reductive dehalogenase-homologous genes in deep subseafloor sedimentary metagenomes.</title>
        <authorList>
            <person name="Kawai M."/>
            <person name="Futagami T."/>
            <person name="Toyoda A."/>
            <person name="Takaki Y."/>
            <person name="Nishi S."/>
            <person name="Hori S."/>
            <person name="Arai W."/>
            <person name="Tsubouchi T."/>
            <person name="Morono Y."/>
            <person name="Uchiyama I."/>
            <person name="Ito T."/>
            <person name="Fujiyama A."/>
            <person name="Inagaki F."/>
            <person name="Takami H."/>
        </authorList>
    </citation>
    <scope>NUCLEOTIDE SEQUENCE</scope>
    <source>
        <strain evidence="4">Expedition CK06-06</strain>
    </source>
</reference>
<keyword evidence="1" id="KW-1133">Transmembrane helix</keyword>
<keyword evidence="1" id="KW-0812">Transmembrane</keyword>
<evidence type="ECO:0000256" key="1">
    <source>
        <dbReference type="SAM" id="Phobius"/>
    </source>
</evidence>
<dbReference type="InterPro" id="IPR011624">
    <property type="entry name" value="Metal-dep_PHydrolase_7TM_extra"/>
</dbReference>
<feature type="transmembrane region" description="Helical" evidence="1">
    <location>
        <begin position="150"/>
        <end position="177"/>
    </location>
</feature>
<organism evidence="4">
    <name type="scientific">marine sediment metagenome</name>
    <dbReference type="NCBI Taxonomy" id="412755"/>
    <lineage>
        <taxon>unclassified sequences</taxon>
        <taxon>metagenomes</taxon>
        <taxon>ecological metagenomes</taxon>
    </lineage>
</organism>
<name>X0W9N9_9ZZZZ</name>
<dbReference type="PANTHER" id="PTHR36442:SF1">
    <property type="entry name" value="CYCLIC-DI-AMP PHOSPHODIESTERASE PGPH"/>
    <property type="match status" value="1"/>
</dbReference>
<evidence type="ECO:0000313" key="4">
    <source>
        <dbReference type="EMBL" id="GAG19937.1"/>
    </source>
</evidence>
<evidence type="ECO:0008006" key="5">
    <source>
        <dbReference type="Google" id="ProtNLM"/>
    </source>
</evidence>
<proteinExistence type="predicted"/>